<keyword evidence="2" id="KW-0808">Transferase</keyword>
<dbReference type="SUPFAM" id="SSF50998">
    <property type="entry name" value="Quinoprotein alcohol dehydrogenase-like"/>
    <property type="match status" value="1"/>
</dbReference>
<reference evidence="2 3" key="1">
    <citation type="submission" date="2019-07" db="EMBL/GenBank/DDBJ databases">
        <title>Whole genome shotgun sequence of Brevifollis gellanilyticus NBRC 108608.</title>
        <authorList>
            <person name="Hosoyama A."/>
            <person name="Uohara A."/>
            <person name="Ohji S."/>
            <person name="Ichikawa N."/>
        </authorList>
    </citation>
    <scope>NUCLEOTIDE SEQUENCE [LARGE SCALE GENOMIC DNA]</scope>
    <source>
        <strain evidence="2 3">NBRC 108608</strain>
    </source>
</reference>
<dbReference type="RefSeq" id="WP_146851683.1">
    <property type="nucleotide sequence ID" value="NZ_BKAG01000025.1"/>
</dbReference>
<comment type="caution">
    <text evidence="2">The sequence shown here is derived from an EMBL/GenBank/DDBJ whole genome shotgun (WGS) entry which is preliminary data.</text>
</comment>
<feature type="domain" description="Pyrrolo-quinoline quinone repeat" evidence="1">
    <location>
        <begin position="94"/>
        <end position="342"/>
    </location>
</feature>
<dbReference type="GO" id="GO:0004674">
    <property type="term" value="F:protein serine/threonine kinase activity"/>
    <property type="evidence" value="ECO:0007669"/>
    <property type="project" value="UniProtKB-KW"/>
</dbReference>
<keyword evidence="2" id="KW-0723">Serine/threonine-protein kinase</keyword>
<name>A0A512MCM0_9BACT</name>
<dbReference type="SMART" id="SM00564">
    <property type="entry name" value="PQQ"/>
    <property type="match status" value="4"/>
</dbReference>
<dbReference type="OrthoDB" id="9794322at2"/>
<keyword evidence="3" id="KW-1185">Reference proteome</keyword>
<dbReference type="InterPro" id="IPR002372">
    <property type="entry name" value="PQQ_rpt_dom"/>
</dbReference>
<dbReference type="AlphaFoldDB" id="A0A512MCM0"/>
<evidence type="ECO:0000259" key="1">
    <source>
        <dbReference type="Pfam" id="PF13360"/>
    </source>
</evidence>
<evidence type="ECO:0000313" key="3">
    <source>
        <dbReference type="Proteomes" id="UP000321577"/>
    </source>
</evidence>
<protein>
    <submittedName>
        <fullName evidence="2">Serine/threonine protein kinase</fullName>
    </submittedName>
</protein>
<dbReference type="Gene3D" id="2.130.10.10">
    <property type="entry name" value="YVTN repeat-like/Quinoprotein amine dehydrogenase"/>
    <property type="match status" value="1"/>
</dbReference>
<gene>
    <name evidence="2" type="ORF">BGE01nite_33920</name>
</gene>
<dbReference type="InterPro" id="IPR015943">
    <property type="entry name" value="WD40/YVTN_repeat-like_dom_sf"/>
</dbReference>
<keyword evidence="2" id="KW-0418">Kinase</keyword>
<dbReference type="PANTHER" id="PTHR34512">
    <property type="entry name" value="CELL SURFACE PROTEIN"/>
    <property type="match status" value="1"/>
</dbReference>
<evidence type="ECO:0000313" key="2">
    <source>
        <dbReference type="EMBL" id="GEP44101.1"/>
    </source>
</evidence>
<dbReference type="Pfam" id="PF13360">
    <property type="entry name" value="PQQ_2"/>
    <property type="match status" value="1"/>
</dbReference>
<dbReference type="Proteomes" id="UP000321577">
    <property type="component" value="Unassembled WGS sequence"/>
</dbReference>
<dbReference type="InterPro" id="IPR011047">
    <property type="entry name" value="Quinoprotein_ADH-like_sf"/>
</dbReference>
<dbReference type="EMBL" id="BKAG01000025">
    <property type="protein sequence ID" value="GEP44101.1"/>
    <property type="molecule type" value="Genomic_DNA"/>
</dbReference>
<organism evidence="2 3">
    <name type="scientific">Brevifollis gellanilyticus</name>
    <dbReference type="NCBI Taxonomy" id="748831"/>
    <lineage>
        <taxon>Bacteria</taxon>
        <taxon>Pseudomonadati</taxon>
        <taxon>Verrucomicrobiota</taxon>
        <taxon>Verrucomicrobiia</taxon>
        <taxon>Verrucomicrobiales</taxon>
        <taxon>Verrucomicrobiaceae</taxon>
    </lineage>
</organism>
<accession>A0A512MCM0</accession>
<dbReference type="InterPro" id="IPR018391">
    <property type="entry name" value="PQQ_b-propeller_rpt"/>
</dbReference>
<dbReference type="PANTHER" id="PTHR34512:SF30">
    <property type="entry name" value="OUTER MEMBRANE PROTEIN ASSEMBLY FACTOR BAMB"/>
    <property type="match status" value="1"/>
</dbReference>
<dbReference type="Gene3D" id="2.40.10.480">
    <property type="match status" value="1"/>
</dbReference>
<sequence>MKPTLLLAIAATLPHLGIAADWPRFLGPTGAAVVKEAGIPTSWSTSENMAWKFDMPGPGSSSPIVIGDKILVTCWTGYGDQPGSNDMSKLERHLICLNLADGKKLWQSSFKTLGVEDEYQGFITEHGYATSTPVSDGERIYVFFGKSGALAFDMDGKQLWHTPLGTGSSGRRWGSGGSLILYKDSVIVNATDESRALVALDKKTGKEQWRAGGDMIELAYSTPSIIETNGRTDLVFPIAQEIWGLNPDTGKLRWYASHGLPGNVSPALIQDGDVVYLFGGYPQQGSAAVKLGGSGDVTSSNILWESKSSSYVPTPILHEGHLYVVNDAGFAICMEAKTGKDVYRERVMEGGGGRGRGGKPFYASPVLIGDKIYAVSRRNGTFVIAAKPTFEKLATIPPLDDSQFHATPAVVGQKMLLRSDKAVYCISAVKANVP</sequence>
<proteinExistence type="predicted"/>